<evidence type="ECO:0000256" key="4">
    <source>
        <dbReference type="ARBA" id="ARBA00022737"/>
    </source>
</evidence>
<dbReference type="EMBL" id="SKBN01000176">
    <property type="protein sequence ID" value="TGJ81291.1"/>
    <property type="molecule type" value="Genomic_DNA"/>
</dbReference>
<feature type="compositionally biased region" description="Low complexity" evidence="7">
    <location>
        <begin position="80"/>
        <end position="95"/>
    </location>
</feature>
<dbReference type="Pfam" id="PF01239">
    <property type="entry name" value="PPTA"/>
    <property type="match status" value="4"/>
</dbReference>
<dbReference type="GO" id="GO:0004663">
    <property type="term" value="F:Rab geranylgeranyltransferase activity"/>
    <property type="evidence" value="ECO:0007669"/>
    <property type="project" value="UniProtKB-UniRule"/>
</dbReference>
<comment type="caution">
    <text evidence="8">The sequence shown here is derived from an EMBL/GenBank/DDBJ whole genome shotgun (WGS) entry which is preliminary data.</text>
</comment>
<dbReference type="PROSITE" id="PS51147">
    <property type="entry name" value="PFTA"/>
    <property type="match status" value="4"/>
</dbReference>
<evidence type="ECO:0000313" key="8">
    <source>
        <dbReference type="EMBL" id="TGJ81291.1"/>
    </source>
</evidence>
<comment type="similarity">
    <text evidence="1 6">Belongs to the protein prenyltransferase subunit alpha family.</text>
</comment>
<dbReference type="Gene3D" id="1.25.40.120">
    <property type="entry name" value="Protein prenylyltransferase"/>
    <property type="match status" value="2"/>
</dbReference>
<sequence>MASHGVARAIRAHTEEQRLRDLEKIKTYRDLENQIRSQLASGNHGLTLFHVTTKLLHLKPEYYTIWNVRRRCLLSGLLSRRSGGSSSLKASLSTSPNVTTRPSDNASLHSSSDAIPSDQRSPTVARSSAIPITSTATSNPPVYAQDQALDTENLESDSNVLQSELAFTVPLLLKFPKSYCIWSFRKWILSQVILRLPILIACKIWETELGLVSKMITKDRRNFHAWGYRRFVVANLESSKLQGKSMAEDEFLFTTKMIKLDLSNFSAWHNRTQLIPRLLDERGADDQMRVAFLDKELSFVREALNVGPEDQSLWFYHSFLISFFDDRNQQTIVPALTIEERTAYLTREIDDIKELLEDYPSIKRVHQGLLECSVVLNQLGQRVERDSGEFNDQETSLAKVRLLDSMRIGRWNDWKEMQRMESC</sequence>
<dbReference type="GO" id="GO:0097354">
    <property type="term" value="P:prenylation"/>
    <property type="evidence" value="ECO:0007669"/>
    <property type="project" value="UniProtKB-UniRule"/>
</dbReference>
<evidence type="ECO:0000313" key="9">
    <source>
        <dbReference type="Proteomes" id="UP000297716"/>
    </source>
</evidence>
<evidence type="ECO:0000256" key="1">
    <source>
        <dbReference type="ARBA" id="ARBA00006734"/>
    </source>
</evidence>
<dbReference type="GO" id="GO:0005968">
    <property type="term" value="C:Rab-protein geranylgeranyltransferase complex"/>
    <property type="evidence" value="ECO:0007669"/>
    <property type="project" value="TreeGrafter"/>
</dbReference>
<dbReference type="OrthoDB" id="1658at2759"/>
<dbReference type="SUPFAM" id="SSF48439">
    <property type="entry name" value="Protein prenylyltransferase"/>
    <property type="match status" value="1"/>
</dbReference>
<evidence type="ECO:0000256" key="6">
    <source>
        <dbReference type="RuleBase" id="RU367120"/>
    </source>
</evidence>
<dbReference type="Proteomes" id="UP000297716">
    <property type="component" value="Unassembled WGS sequence"/>
</dbReference>
<proteinExistence type="inferred from homology"/>
<protein>
    <recommendedName>
        <fullName evidence="6">Geranylgeranyl transferase type-2 subunit alpha</fullName>
        <ecNumber evidence="6">2.5.1.60</ecNumber>
    </recommendedName>
    <alternativeName>
        <fullName evidence="6">Geranylgeranyl transferase type II subunit alpha</fullName>
    </alternativeName>
</protein>
<evidence type="ECO:0000256" key="3">
    <source>
        <dbReference type="ARBA" id="ARBA00022679"/>
    </source>
</evidence>
<accession>A0A4Z0YPE0</accession>
<dbReference type="PANTHER" id="PTHR11129">
    <property type="entry name" value="PROTEIN FARNESYLTRANSFERASE ALPHA SUBUNIT/RAB GERANYLGERANYL TRANSFERASE ALPHA SUBUNIT"/>
    <property type="match status" value="1"/>
</dbReference>
<dbReference type="InterPro" id="IPR002088">
    <property type="entry name" value="Prenyl_trans_a"/>
</dbReference>
<gene>
    <name evidence="8" type="ORF">E0Z10_g7478</name>
</gene>
<evidence type="ECO:0000256" key="7">
    <source>
        <dbReference type="SAM" id="MobiDB-lite"/>
    </source>
</evidence>
<comment type="catalytic activity">
    <reaction evidence="5 6">
        <text>geranylgeranyl diphosphate + L-cysteinyl-[protein] = S-geranylgeranyl-L-cysteinyl-[protein] + diphosphate</text>
        <dbReference type="Rhea" id="RHEA:21240"/>
        <dbReference type="Rhea" id="RHEA-COMP:10131"/>
        <dbReference type="Rhea" id="RHEA-COMP:11537"/>
        <dbReference type="ChEBI" id="CHEBI:29950"/>
        <dbReference type="ChEBI" id="CHEBI:33019"/>
        <dbReference type="ChEBI" id="CHEBI:57533"/>
        <dbReference type="ChEBI" id="CHEBI:86021"/>
        <dbReference type="EC" id="2.5.1.60"/>
    </reaction>
</comment>
<evidence type="ECO:0000256" key="2">
    <source>
        <dbReference type="ARBA" id="ARBA00022602"/>
    </source>
</evidence>
<organism evidence="8 9">
    <name type="scientific">Xylaria hypoxylon</name>
    <dbReference type="NCBI Taxonomy" id="37992"/>
    <lineage>
        <taxon>Eukaryota</taxon>
        <taxon>Fungi</taxon>
        <taxon>Dikarya</taxon>
        <taxon>Ascomycota</taxon>
        <taxon>Pezizomycotina</taxon>
        <taxon>Sordariomycetes</taxon>
        <taxon>Xylariomycetidae</taxon>
        <taxon>Xylariales</taxon>
        <taxon>Xylariaceae</taxon>
        <taxon>Xylaria</taxon>
    </lineage>
</organism>
<keyword evidence="2 6" id="KW-0637">Prenyltransferase</keyword>
<dbReference type="STRING" id="37992.A0A4Z0YPE0"/>
<feature type="compositionally biased region" description="Polar residues" evidence="7">
    <location>
        <begin position="96"/>
        <end position="122"/>
    </location>
</feature>
<keyword evidence="9" id="KW-1185">Reference proteome</keyword>
<dbReference type="EC" id="2.5.1.60" evidence="6"/>
<name>A0A4Z0YPE0_9PEZI</name>
<dbReference type="PANTHER" id="PTHR11129:SF2">
    <property type="entry name" value="GERANYLGERANYL TRANSFERASE TYPE-2 SUBUNIT ALPHA"/>
    <property type="match status" value="1"/>
</dbReference>
<keyword evidence="3 6" id="KW-0808">Transferase</keyword>
<dbReference type="AlphaFoldDB" id="A0A4Z0YPE0"/>
<reference evidence="8 9" key="1">
    <citation type="submission" date="2019-03" db="EMBL/GenBank/DDBJ databases">
        <title>Draft genome sequence of Xylaria hypoxylon DSM 108379, a ubiquitous saprotrophic-parasitic fungi on hardwood.</title>
        <authorList>
            <person name="Buettner E."/>
            <person name="Leonhardt S."/>
            <person name="Gebauer A.M."/>
            <person name="Liers C."/>
            <person name="Hofrichter M."/>
            <person name="Kellner H."/>
        </authorList>
    </citation>
    <scope>NUCLEOTIDE SEQUENCE [LARGE SCALE GENOMIC DNA]</scope>
    <source>
        <strain evidence="8 9">DSM 108379</strain>
    </source>
</reference>
<evidence type="ECO:0000256" key="5">
    <source>
        <dbReference type="ARBA" id="ARBA00047658"/>
    </source>
</evidence>
<feature type="region of interest" description="Disordered" evidence="7">
    <location>
        <begin position="80"/>
        <end position="122"/>
    </location>
</feature>
<comment type="function">
    <text evidence="6">Catalyzes the transfer of a geranyl-geranyl moiety from geranyl-geranyl pyrophosphate to cysteines occuring in specific C-terminal amino acid sequences.</text>
</comment>
<keyword evidence="4" id="KW-0677">Repeat</keyword>